<proteinExistence type="predicted"/>
<sequence length="80" mass="8478">MTAHVRLRRAKARGCADLARLVALYDGAARWMRSRGIEQWQPGGKDEEHFRAGRGVVRGDAAGAAAVAVHGTPDGPAGSR</sequence>
<dbReference type="Gene3D" id="3.40.630.30">
    <property type="match status" value="1"/>
</dbReference>
<evidence type="ECO:0000313" key="2">
    <source>
        <dbReference type="Proteomes" id="UP001598448"/>
    </source>
</evidence>
<protein>
    <recommendedName>
        <fullName evidence="3">GNAT family N-acetyltransferase</fullName>
    </recommendedName>
</protein>
<accession>A0ABW6FQ74</accession>
<dbReference type="EMBL" id="JBHXIJ010000190">
    <property type="protein sequence ID" value="MFD5101827.1"/>
    <property type="molecule type" value="Genomic_DNA"/>
</dbReference>
<dbReference type="Proteomes" id="UP001598448">
    <property type="component" value="Unassembled WGS sequence"/>
</dbReference>
<reference evidence="1 2" key="1">
    <citation type="submission" date="2024-09" db="EMBL/GenBank/DDBJ databases">
        <title>The Natural Products Discovery Center: Release of the First 8490 Sequenced Strains for Exploring Actinobacteria Biosynthetic Diversity.</title>
        <authorList>
            <person name="Kalkreuter E."/>
            <person name="Kautsar S.A."/>
            <person name="Yang D."/>
            <person name="Bader C.D."/>
            <person name="Teijaro C.N."/>
            <person name="Fluegel L."/>
            <person name="Davis C.M."/>
            <person name="Simpson J.R."/>
            <person name="Lauterbach L."/>
            <person name="Steele A.D."/>
            <person name="Gui C."/>
            <person name="Meng S."/>
            <person name="Li G."/>
            <person name="Viehrig K."/>
            <person name="Ye F."/>
            <person name="Su P."/>
            <person name="Kiefer A.F."/>
            <person name="Nichols A."/>
            <person name="Cepeda A.J."/>
            <person name="Yan W."/>
            <person name="Fan B."/>
            <person name="Jiang Y."/>
            <person name="Adhikari A."/>
            <person name="Zheng C.-J."/>
            <person name="Schuster L."/>
            <person name="Cowan T.M."/>
            <person name="Smanski M.J."/>
            <person name="Chevrette M.G."/>
            <person name="De Carvalho L.P.S."/>
            <person name="Shen B."/>
        </authorList>
    </citation>
    <scope>NUCLEOTIDE SEQUENCE [LARGE SCALE GENOMIC DNA]</scope>
    <source>
        <strain evidence="1 2">NPDC058348</strain>
    </source>
</reference>
<organism evidence="1 2">
    <name type="scientific">Streptomyces albidochromogenes</name>
    <dbReference type="NCBI Taxonomy" id="329524"/>
    <lineage>
        <taxon>Bacteria</taxon>
        <taxon>Bacillati</taxon>
        <taxon>Actinomycetota</taxon>
        <taxon>Actinomycetes</taxon>
        <taxon>Kitasatosporales</taxon>
        <taxon>Streptomycetaceae</taxon>
        <taxon>Streptomyces</taxon>
    </lineage>
</organism>
<name>A0ABW6FQ74_9ACTN</name>
<comment type="caution">
    <text evidence="1">The sequence shown here is derived from an EMBL/GenBank/DDBJ whole genome shotgun (WGS) entry which is preliminary data.</text>
</comment>
<keyword evidence="2" id="KW-1185">Reference proteome</keyword>
<dbReference type="RefSeq" id="WP_386717807.1">
    <property type="nucleotide sequence ID" value="NZ_JBHXIJ010000190.1"/>
</dbReference>
<gene>
    <name evidence="1" type="ORF">ACFWJN_23070</name>
</gene>
<evidence type="ECO:0000313" key="1">
    <source>
        <dbReference type="EMBL" id="MFD5101827.1"/>
    </source>
</evidence>
<evidence type="ECO:0008006" key="3">
    <source>
        <dbReference type="Google" id="ProtNLM"/>
    </source>
</evidence>